<protein>
    <submittedName>
        <fullName evidence="1">Transposase</fullName>
    </submittedName>
</protein>
<name>A0A378I2H7_9GAMM</name>
<dbReference type="AlphaFoldDB" id="A0A378I2H7"/>
<reference evidence="1 2" key="1">
    <citation type="submission" date="2018-06" db="EMBL/GenBank/DDBJ databases">
        <authorList>
            <consortium name="Pathogen Informatics"/>
            <person name="Doyle S."/>
        </authorList>
    </citation>
    <scope>NUCLEOTIDE SEQUENCE [LARGE SCALE GENOMIC DNA]</scope>
    <source>
        <strain evidence="1 2">NCTC13315</strain>
    </source>
</reference>
<organism evidence="1 2">
    <name type="scientific">Legionella beliardensis</name>
    <dbReference type="NCBI Taxonomy" id="91822"/>
    <lineage>
        <taxon>Bacteria</taxon>
        <taxon>Pseudomonadati</taxon>
        <taxon>Pseudomonadota</taxon>
        <taxon>Gammaproteobacteria</taxon>
        <taxon>Legionellales</taxon>
        <taxon>Legionellaceae</taxon>
        <taxon>Legionella</taxon>
    </lineage>
</organism>
<sequence length="53" mass="6668">MKGPESFKWHHFHDEIILQYVRWYCKYGISYRELEEMMAERSRLSIDHTTVYR</sequence>
<keyword evidence="2" id="KW-1185">Reference proteome</keyword>
<dbReference type="Proteomes" id="UP000254968">
    <property type="component" value="Unassembled WGS sequence"/>
</dbReference>
<gene>
    <name evidence="1" type="ORF">NCTC13315_01730</name>
</gene>
<dbReference type="EMBL" id="UGNV01000001">
    <property type="protein sequence ID" value="STX29193.1"/>
    <property type="molecule type" value="Genomic_DNA"/>
</dbReference>
<evidence type="ECO:0000313" key="2">
    <source>
        <dbReference type="Proteomes" id="UP000254968"/>
    </source>
</evidence>
<evidence type="ECO:0000313" key="1">
    <source>
        <dbReference type="EMBL" id="STX29193.1"/>
    </source>
</evidence>
<proteinExistence type="predicted"/>
<accession>A0A378I2H7</accession>